<dbReference type="InterPro" id="IPR000086">
    <property type="entry name" value="NUDIX_hydrolase_dom"/>
</dbReference>
<dbReference type="Pfam" id="PF00293">
    <property type="entry name" value="NUDIX"/>
    <property type="match status" value="1"/>
</dbReference>
<dbReference type="AlphaFoldDB" id="A0A840WS88"/>
<dbReference type="InterPro" id="IPR015797">
    <property type="entry name" value="NUDIX_hydrolase-like_dom_sf"/>
</dbReference>
<proteinExistence type="predicted"/>
<feature type="domain" description="Nudix hydrolase" evidence="1">
    <location>
        <begin position="1"/>
        <end position="98"/>
    </location>
</feature>
<dbReference type="Proteomes" id="UP000579647">
    <property type="component" value="Unassembled WGS sequence"/>
</dbReference>
<protein>
    <submittedName>
        <fullName evidence="2">8-oxo-dGTP pyrophosphatase MutT (NUDIX family)</fullName>
    </submittedName>
</protein>
<accession>A0A840WS88</accession>
<comment type="caution">
    <text evidence="2">The sequence shown here is derived from an EMBL/GenBank/DDBJ whole genome shotgun (WGS) entry which is preliminary data.</text>
</comment>
<name>A0A840WS88_9ACTN</name>
<keyword evidence="3" id="KW-1185">Reference proteome</keyword>
<dbReference type="Gene3D" id="3.90.79.10">
    <property type="entry name" value="Nucleoside Triphosphate Pyrophosphohydrolase"/>
    <property type="match status" value="1"/>
</dbReference>
<evidence type="ECO:0000313" key="2">
    <source>
        <dbReference type="EMBL" id="MBB5494795.1"/>
    </source>
</evidence>
<evidence type="ECO:0000259" key="1">
    <source>
        <dbReference type="Pfam" id="PF00293"/>
    </source>
</evidence>
<sequence length="107" mass="12521">MDPDEDPRHTAEREIREELAISPKFHDGFGDQPLFLSVTQTRGEESHIDVTLWFVLMGDRTQELCIDEREARSVEWLAIDDPAVWVKRRLDPQMHRFLSKLTTALMT</sequence>
<dbReference type="SUPFAM" id="SSF55811">
    <property type="entry name" value="Nudix"/>
    <property type="match status" value="1"/>
</dbReference>
<reference evidence="2 3" key="1">
    <citation type="submission" date="2020-08" db="EMBL/GenBank/DDBJ databases">
        <title>Sequencing the genomes of 1000 actinobacteria strains.</title>
        <authorList>
            <person name="Klenk H.-P."/>
        </authorList>
    </citation>
    <scope>NUCLEOTIDE SEQUENCE [LARGE SCALE GENOMIC DNA]</scope>
    <source>
        <strain evidence="2 3">DSM 44598</strain>
    </source>
</reference>
<gene>
    <name evidence="2" type="ORF">HNR07_005932</name>
</gene>
<dbReference type="EMBL" id="JACHDO010000001">
    <property type="protein sequence ID" value="MBB5494795.1"/>
    <property type="molecule type" value="Genomic_DNA"/>
</dbReference>
<organism evidence="2 3">
    <name type="scientific">Nocardiopsis metallicus</name>
    <dbReference type="NCBI Taxonomy" id="179819"/>
    <lineage>
        <taxon>Bacteria</taxon>
        <taxon>Bacillati</taxon>
        <taxon>Actinomycetota</taxon>
        <taxon>Actinomycetes</taxon>
        <taxon>Streptosporangiales</taxon>
        <taxon>Nocardiopsidaceae</taxon>
        <taxon>Nocardiopsis</taxon>
    </lineage>
</organism>
<evidence type="ECO:0000313" key="3">
    <source>
        <dbReference type="Proteomes" id="UP000579647"/>
    </source>
</evidence>